<proteinExistence type="predicted"/>
<name>A0A0R1QX95_9LACO</name>
<feature type="transmembrane region" description="Helical" evidence="1">
    <location>
        <begin position="12"/>
        <end position="31"/>
    </location>
</feature>
<dbReference type="PATRIC" id="fig|1423805.4.peg.1326"/>
<accession>A0A0R1QX95</accession>
<gene>
    <name evidence="2" type="ORF">FD37_GL001293</name>
</gene>
<dbReference type="Proteomes" id="UP000051835">
    <property type="component" value="Unassembled WGS sequence"/>
</dbReference>
<dbReference type="EMBL" id="AZFC01000015">
    <property type="protein sequence ID" value="KRL48825.1"/>
    <property type="molecule type" value="Genomic_DNA"/>
</dbReference>
<reference evidence="2 3" key="1">
    <citation type="journal article" date="2015" name="Genome Announc.">
        <title>Expanding the biotechnology potential of lactobacilli through comparative genomics of 213 strains and associated genera.</title>
        <authorList>
            <person name="Sun Z."/>
            <person name="Harris H.M."/>
            <person name="McCann A."/>
            <person name="Guo C."/>
            <person name="Argimon S."/>
            <person name="Zhang W."/>
            <person name="Yang X."/>
            <person name="Jeffery I.B."/>
            <person name="Cooney J.C."/>
            <person name="Kagawa T.F."/>
            <person name="Liu W."/>
            <person name="Song Y."/>
            <person name="Salvetti E."/>
            <person name="Wrobel A."/>
            <person name="Rasinkangas P."/>
            <person name="Parkhill J."/>
            <person name="Rea M.C."/>
            <person name="O'Sullivan O."/>
            <person name="Ritari J."/>
            <person name="Douillard F.P."/>
            <person name="Paul Ross R."/>
            <person name="Yang R."/>
            <person name="Briner A.E."/>
            <person name="Felis G.E."/>
            <person name="de Vos W.M."/>
            <person name="Barrangou R."/>
            <person name="Klaenhammer T.R."/>
            <person name="Caufield P.W."/>
            <person name="Cui Y."/>
            <person name="Zhang H."/>
            <person name="O'Toole P.W."/>
        </authorList>
    </citation>
    <scope>NUCLEOTIDE SEQUENCE [LARGE SCALE GENOMIC DNA]</scope>
    <source>
        <strain evidence="2 3">DSM 15429</strain>
    </source>
</reference>
<feature type="transmembrane region" description="Helical" evidence="1">
    <location>
        <begin position="94"/>
        <end position="111"/>
    </location>
</feature>
<evidence type="ECO:0000313" key="2">
    <source>
        <dbReference type="EMBL" id="KRL48825.1"/>
    </source>
</evidence>
<evidence type="ECO:0000256" key="1">
    <source>
        <dbReference type="SAM" id="Phobius"/>
    </source>
</evidence>
<sequence>MITMTFDWRYAFHSFWFLMTYMILLSMASFVGQGQSIQLVLGGIGALMVVDALFTHNYPYFNRIDRQGFDIVASGCGLALMTIIAVNLSTAWPSAVWGLIIFSLAALGGTIDGHLVRPTQLGPGQTRQELRKKAELVKEN</sequence>
<feature type="transmembrane region" description="Helical" evidence="1">
    <location>
        <begin position="68"/>
        <end position="88"/>
    </location>
</feature>
<keyword evidence="1" id="KW-0812">Transmembrane</keyword>
<protein>
    <submittedName>
        <fullName evidence="2">Uncharacterized protein</fullName>
    </submittedName>
</protein>
<comment type="caution">
    <text evidence="2">The sequence shown here is derived from an EMBL/GenBank/DDBJ whole genome shotgun (WGS) entry which is preliminary data.</text>
</comment>
<keyword evidence="1" id="KW-1133">Transmembrane helix</keyword>
<dbReference type="AlphaFoldDB" id="A0A0R1QX95"/>
<evidence type="ECO:0000313" key="3">
    <source>
        <dbReference type="Proteomes" id="UP000051835"/>
    </source>
</evidence>
<keyword evidence="1" id="KW-0472">Membrane</keyword>
<feature type="transmembrane region" description="Helical" evidence="1">
    <location>
        <begin position="37"/>
        <end position="56"/>
    </location>
</feature>
<organism evidence="2 3">
    <name type="scientific">Levilactobacillus spicheri DSM 15429</name>
    <dbReference type="NCBI Taxonomy" id="1423805"/>
    <lineage>
        <taxon>Bacteria</taxon>
        <taxon>Bacillati</taxon>
        <taxon>Bacillota</taxon>
        <taxon>Bacilli</taxon>
        <taxon>Lactobacillales</taxon>
        <taxon>Lactobacillaceae</taxon>
        <taxon>Levilactobacillus</taxon>
    </lineage>
</organism>